<evidence type="ECO:0000313" key="16">
    <source>
        <dbReference type="Proteomes" id="UP000261560"/>
    </source>
</evidence>
<dbReference type="GO" id="GO:0030527">
    <property type="term" value="F:structural constituent of chromatin"/>
    <property type="evidence" value="ECO:0007669"/>
    <property type="project" value="InterPro"/>
</dbReference>
<evidence type="ECO:0000256" key="7">
    <source>
        <dbReference type="ARBA" id="ARBA00022990"/>
    </source>
</evidence>
<dbReference type="SUPFAM" id="SSF47113">
    <property type="entry name" value="Histone-fold"/>
    <property type="match status" value="1"/>
</dbReference>
<dbReference type="InterPro" id="IPR032458">
    <property type="entry name" value="Histone_H2A_CS"/>
</dbReference>
<dbReference type="Ensembl" id="ENSOMET00000004883.1">
    <property type="protein sequence ID" value="ENSOMEP00000006978.1"/>
    <property type="gene ID" value="ENSOMEG00000008062.1"/>
</dbReference>
<dbReference type="CDD" id="cd00074">
    <property type="entry name" value="HFD_H2A"/>
    <property type="match status" value="1"/>
</dbReference>
<dbReference type="GO" id="GO:0000786">
    <property type="term" value="C:nucleosome"/>
    <property type="evidence" value="ECO:0007669"/>
    <property type="project" value="UniProtKB-KW"/>
</dbReference>
<accession>A0A3B3BPQ9</accession>
<dbReference type="GO" id="GO:0006950">
    <property type="term" value="P:response to stress"/>
    <property type="evidence" value="ECO:0007669"/>
    <property type="project" value="UniProtKB-ARBA"/>
</dbReference>
<feature type="region of interest" description="Disordered" evidence="12">
    <location>
        <begin position="120"/>
        <end position="158"/>
    </location>
</feature>
<dbReference type="AlphaFoldDB" id="A0A3B3BPQ9"/>
<keyword evidence="9 11" id="KW-0539">Nucleus</keyword>
<dbReference type="GO" id="GO:0046982">
    <property type="term" value="F:protein heterodimerization activity"/>
    <property type="evidence" value="ECO:0007669"/>
    <property type="project" value="InterPro"/>
</dbReference>
<dbReference type="GeneTree" id="ENSGT01020000230360"/>
<proteinExistence type="inferred from homology"/>
<dbReference type="Pfam" id="PF00125">
    <property type="entry name" value="Histone"/>
    <property type="match status" value="1"/>
</dbReference>
<comment type="subunit">
    <text evidence="11">The nucleosome is a histone octamer containing two molecules each of H2A, H2B, H3 and H4 assembled in one H3-H4 heterotetramer and two H2A-H2B heterodimers. The octamer wraps approximately 147 bp of DNA.</text>
</comment>
<dbReference type="Pfam" id="PF16211">
    <property type="entry name" value="Histone_H2A_C"/>
    <property type="match status" value="1"/>
</dbReference>
<evidence type="ECO:0000256" key="1">
    <source>
        <dbReference type="ARBA" id="ARBA00004123"/>
    </source>
</evidence>
<keyword evidence="10 11" id="KW-0544">Nucleosome core</keyword>
<dbReference type="SMART" id="SM00414">
    <property type="entry name" value="H2A"/>
    <property type="match status" value="1"/>
</dbReference>
<dbReference type="PRINTS" id="PR00620">
    <property type="entry name" value="HISTONEH2A"/>
</dbReference>
<keyword evidence="8 11" id="KW-0238">DNA-binding</keyword>
<feature type="compositionally biased region" description="Polar residues" evidence="12">
    <location>
        <begin position="149"/>
        <end position="158"/>
    </location>
</feature>
<evidence type="ECO:0000256" key="4">
    <source>
        <dbReference type="ARBA" id="ARBA00022454"/>
    </source>
</evidence>
<evidence type="ECO:0000259" key="13">
    <source>
        <dbReference type="Pfam" id="PF00125"/>
    </source>
</evidence>
<reference evidence="15" key="2">
    <citation type="submission" date="2025-09" db="UniProtKB">
        <authorList>
            <consortium name="Ensembl"/>
        </authorList>
    </citation>
    <scope>IDENTIFICATION</scope>
</reference>
<evidence type="ECO:0000256" key="2">
    <source>
        <dbReference type="ARBA" id="ARBA00004286"/>
    </source>
</evidence>
<evidence type="ECO:0000256" key="8">
    <source>
        <dbReference type="ARBA" id="ARBA00023125"/>
    </source>
</evidence>
<feature type="domain" description="Core Histone H2A/H2B/H3" evidence="13">
    <location>
        <begin position="10"/>
        <end position="89"/>
    </location>
</feature>
<evidence type="ECO:0000256" key="5">
    <source>
        <dbReference type="ARBA" id="ARBA00022499"/>
    </source>
</evidence>
<keyword evidence="6" id="KW-0832">Ubl conjugation</keyword>
<dbReference type="OMA" id="NYCERIG"/>
<name>A0A3B3BPQ9_ORYME</name>
<dbReference type="GO" id="GO:0005634">
    <property type="term" value="C:nucleus"/>
    <property type="evidence" value="ECO:0007669"/>
    <property type="project" value="UniProtKB-SubCell"/>
</dbReference>
<evidence type="ECO:0000259" key="14">
    <source>
        <dbReference type="Pfam" id="PF16211"/>
    </source>
</evidence>
<protein>
    <recommendedName>
        <fullName evidence="11">Histone H2A</fullName>
    </recommendedName>
</protein>
<keyword evidence="4 11" id="KW-0158">Chromosome</keyword>
<comment type="subcellular location">
    <subcellularLocation>
        <location evidence="2">Chromosome</location>
    </subcellularLocation>
    <subcellularLocation>
        <location evidence="1 11">Nucleus</location>
    </subcellularLocation>
</comment>
<dbReference type="PANTHER" id="PTHR23430">
    <property type="entry name" value="HISTONE H2A"/>
    <property type="match status" value="1"/>
</dbReference>
<evidence type="ECO:0000256" key="3">
    <source>
        <dbReference type="ARBA" id="ARBA00010691"/>
    </source>
</evidence>
<comment type="similarity">
    <text evidence="3 11">Belongs to the histone H2A family.</text>
</comment>
<keyword evidence="16" id="KW-1185">Reference proteome</keyword>
<dbReference type="STRING" id="30732.ENSOMEP00000006978"/>
<dbReference type="FunFam" id="1.10.20.10:FF:000004">
    <property type="entry name" value="Histone H2A"/>
    <property type="match status" value="1"/>
</dbReference>
<evidence type="ECO:0000256" key="6">
    <source>
        <dbReference type="ARBA" id="ARBA00022843"/>
    </source>
</evidence>
<dbReference type="PaxDb" id="30732-ENSOMEP00000006978"/>
<dbReference type="Gene3D" id="1.10.20.10">
    <property type="entry name" value="Histone, subunit A"/>
    <property type="match status" value="1"/>
</dbReference>
<sequence length="158" mass="17050">MSGRGKTGGKARAKAKTRSSRAGLQFPVGRVHRLLRKGNYAERVGAGAPVYLAAVLEYLTAEILELAGNAARDNKKTRIIPRHLQLAVRNDEELNKLLGGVTIAQGGVLPNIQAVLLPKKTEKPSWPSTPCLRAPRPSPSTPAPSKRTGSIQTKQRLF</sequence>
<dbReference type="GO" id="GO:0003677">
    <property type="term" value="F:DNA binding"/>
    <property type="evidence" value="ECO:0007669"/>
    <property type="project" value="UniProtKB-KW"/>
</dbReference>
<evidence type="ECO:0000256" key="12">
    <source>
        <dbReference type="SAM" id="MobiDB-lite"/>
    </source>
</evidence>
<dbReference type="InterPro" id="IPR009072">
    <property type="entry name" value="Histone-fold"/>
</dbReference>
<keyword evidence="7" id="KW-0007">Acetylation</keyword>
<dbReference type="InterPro" id="IPR002119">
    <property type="entry name" value="Histone_H2A"/>
</dbReference>
<reference evidence="15" key="1">
    <citation type="submission" date="2025-08" db="UniProtKB">
        <authorList>
            <consortium name="Ensembl"/>
        </authorList>
    </citation>
    <scope>IDENTIFICATION</scope>
</reference>
<dbReference type="InterPro" id="IPR007125">
    <property type="entry name" value="H2A/H2B/H3"/>
</dbReference>
<feature type="compositionally biased region" description="Basic residues" evidence="12">
    <location>
        <begin position="7"/>
        <end position="19"/>
    </location>
</feature>
<evidence type="ECO:0000256" key="11">
    <source>
        <dbReference type="RuleBase" id="RU003767"/>
    </source>
</evidence>
<feature type="domain" description="Histone H2A C-terminal" evidence="14">
    <location>
        <begin position="92"/>
        <end position="125"/>
    </location>
</feature>
<dbReference type="Proteomes" id="UP000261560">
    <property type="component" value="Unplaced"/>
</dbReference>
<organism evidence="15 16">
    <name type="scientific">Oryzias melastigma</name>
    <name type="common">Marine medaka</name>
    <dbReference type="NCBI Taxonomy" id="30732"/>
    <lineage>
        <taxon>Eukaryota</taxon>
        <taxon>Metazoa</taxon>
        <taxon>Chordata</taxon>
        <taxon>Craniata</taxon>
        <taxon>Vertebrata</taxon>
        <taxon>Euteleostomi</taxon>
        <taxon>Actinopterygii</taxon>
        <taxon>Neopterygii</taxon>
        <taxon>Teleostei</taxon>
        <taxon>Neoteleostei</taxon>
        <taxon>Acanthomorphata</taxon>
        <taxon>Ovalentaria</taxon>
        <taxon>Atherinomorphae</taxon>
        <taxon>Beloniformes</taxon>
        <taxon>Adrianichthyidae</taxon>
        <taxon>Oryziinae</taxon>
        <taxon>Oryzias</taxon>
    </lineage>
</organism>
<evidence type="ECO:0000313" key="15">
    <source>
        <dbReference type="Ensembl" id="ENSOMEP00000006978.1"/>
    </source>
</evidence>
<dbReference type="PROSITE" id="PS00046">
    <property type="entry name" value="HISTONE_H2A"/>
    <property type="match status" value="1"/>
</dbReference>
<feature type="region of interest" description="Disordered" evidence="12">
    <location>
        <begin position="1"/>
        <end position="22"/>
    </location>
</feature>
<dbReference type="InterPro" id="IPR032454">
    <property type="entry name" value="Histone_H2A_C"/>
</dbReference>
<evidence type="ECO:0000256" key="9">
    <source>
        <dbReference type="ARBA" id="ARBA00023242"/>
    </source>
</evidence>
<evidence type="ECO:0000256" key="10">
    <source>
        <dbReference type="ARBA" id="ARBA00023269"/>
    </source>
</evidence>
<keyword evidence="5" id="KW-1017">Isopeptide bond</keyword>